<dbReference type="InterPro" id="IPR001387">
    <property type="entry name" value="Cro/C1-type_HTH"/>
</dbReference>
<sequence>MKNEVESLRSHSGTTQEDLACNVNVSRQTIIALEKGNYTPSVLLALKIALFFKMPVEKIFKIVYDPSIRTQAFGSEAQARRGHGE</sequence>
<accession>A0A1F6WB33</accession>
<gene>
    <name evidence="3" type="ORF">A3F19_03330</name>
</gene>
<dbReference type="InterPro" id="IPR010982">
    <property type="entry name" value="Lambda_DNA-bd_dom_sf"/>
</dbReference>
<dbReference type="AlphaFoldDB" id="A0A1F6WB33"/>
<protein>
    <recommendedName>
        <fullName evidence="2">HTH cro/C1-type domain-containing protein</fullName>
    </recommendedName>
</protein>
<dbReference type="CDD" id="cd00093">
    <property type="entry name" value="HTH_XRE"/>
    <property type="match status" value="1"/>
</dbReference>
<dbReference type="Proteomes" id="UP000177052">
    <property type="component" value="Unassembled WGS sequence"/>
</dbReference>
<evidence type="ECO:0000259" key="2">
    <source>
        <dbReference type="PROSITE" id="PS50943"/>
    </source>
</evidence>
<keyword evidence="1" id="KW-0238">DNA-binding</keyword>
<dbReference type="SUPFAM" id="SSF47413">
    <property type="entry name" value="lambda repressor-like DNA-binding domains"/>
    <property type="match status" value="1"/>
</dbReference>
<feature type="domain" description="HTH cro/C1-type" evidence="2">
    <location>
        <begin position="5"/>
        <end position="59"/>
    </location>
</feature>
<dbReference type="PANTHER" id="PTHR46558">
    <property type="entry name" value="TRACRIPTIONAL REGULATORY PROTEIN-RELATED-RELATED"/>
    <property type="match status" value="1"/>
</dbReference>
<dbReference type="EMBL" id="MFUJ01000029">
    <property type="protein sequence ID" value="OGI79101.1"/>
    <property type="molecule type" value="Genomic_DNA"/>
</dbReference>
<organism evidence="3 4">
    <name type="scientific">Candidatus Nomurabacteria bacterium RIFCSPHIGHO2_12_FULL_37_29</name>
    <dbReference type="NCBI Taxonomy" id="1801759"/>
    <lineage>
        <taxon>Bacteria</taxon>
        <taxon>Candidatus Nomuraibacteriota</taxon>
    </lineage>
</organism>
<dbReference type="Pfam" id="PF01381">
    <property type="entry name" value="HTH_3"/>
    <property type="match status" value="1"/>
</dbReference>
<dbReference type="PANTHER" id="PTHR46558:SF4">
    <property type="entry name" value="DNA-BIDING PHAGE PROTEIN"/>
    <property type="match status" value="1"/>
</dbReference>
<dbReference type="PROSITE" id="PS50943">
    <property type="entry name" value="HTH_CROC1"/>
    <property type="match status" value="1"/>
</dbReference>
<name>A0A1F6WB33_9BACT</name>
<reference evidence="3 4" key="1">
    <citation type="journal article" date="2016" name="Nat. Commun.">
        <title>Thousands of microbial genomes shed light on interconnected biogeochemical processes in an aquifer system.</title>
        <authorList>
            <person name="Anantharaman K."/>
            <person name="Brown C.T."/>
            <person name="Hug L.A."/>
            <person name="Sharon I."/>
            <person name="Castelle C.J."/>
            <person name="Probst A.J."/>
            <person name="Thomas B.C."/>
            <person name="Singh A."/>
            <person name="Wilkins M.J."/>
            <person name="Karaoz U."/>
            <person name="Brodie E.L."/>
            <person name="Williams K.H."/>
            <person name="Hubbard S.S."/>
            <person name="Banfield J.F."/>
        </authorList>
    </citation>
    <scope>NUCLEOTIDE SEQUENCE [LARGE SCALE GENOMIC DNA]</scope>
</reference>
<evidence type="ECO:0000313" key="4">
    <source>
        <dbReference type="Proteomes" id="UP000177052"/>
    </source>
</evidence>
<evidence type="ECO:0000313" key="3">
    <source>
        <dbReference type="EMBL" id="OGI79101.1"/>
    </source>
</evidence>
<evidence type="ECO:0000256" key="1">
    <source>
        <dbReference type="ARBA" id="ARBA00023125"/>
    </source>
</evidence>
<proteinExistence type="predicted"/>
<comment type="caution">
    <text evidence="3">The sequence shown here is derived from an EMBL/GenBank/DDBJ whole genome shotgun (WGS) entry which is preliminary data.</text>
</comment>
<dbReference type="GO" id="GO:0003677">
    <property type="term" value="F:DNA binding"/>
    <property type="evidence" value="ECO:0007669"/>
    <property type="project" value="UniProtKB-KW"/>
</dbReference>
<dbReference type="SMART" id="SM00530">
    <property type="entry name" value="HTH_XRE"/>
    <property type="match status" value="1"/>
</dbReference>
<dbReference type="Gene3D" id="1.10.260.40">
    <property type="entry name" value="lambda repressor-like DNA-binding domains"/>
    <property type="match status" value="1"/>
</dbReference>